<evidence type="ECO:0000313" key="3">
    <source>
        <dbReference type="Proteomes" id="UP000694522"/>
    </source>
</evidence>
<dbReference type="SMART" id="SM00409">
    <property type="entry name" value="IG"/>
    <property type="match status" value="1"/>
</dbReference>
<dbReference type="InterPro" id="IPR003599">
    <property type="entry name" value="Ig_sub"/>
</dbReference>
<sequence>MILISHMAIKIQEQNAWIHHSHVWVPYSNYYVKEGQAVTLRCTFPKTQIWDLGAYSVSWDKLKRTGQEQDQNDKFFRGRVSGNRHSLFEGLAYEIITNISTQDFGKYWCLIQVKRQGIDYKIITLSVIRSSRNRREISHG</sequence>
<evidence type="ECO:0000259" key="1">
    <source>
        <dbReference type="PROSITE" id="PS50835"/>
    </source>
</evidence>
<dbReference type="InterPro" id="IPR036179">
    <property type="entry name" value="Ig-like_dom_sf"/>
</dbReference>
<dbReference type="PROSITE" id="PS50835">
    <property type="entry name" value="IG_LIKE"/>
    <property type="match status" value="1"/>
</dbReference>
<feature type="domain" description="Ig-like" evidence="1">
    <location>
        <begin position="32"/>
        <end position="119"/>
    </location>
</feature>
<dbReference type="SUPFAM" id="SSF48726">
    <property type="entry name" value="Immunoglobulin"/>
    <property type="match status" value="1"/>
</dbReference>
<dbReference type="Pfam" id="PF07686">
    <property type="entry name" value="V-set"/>
    <property type="match status" value="1"/>
</dbReference>
<evidence type="ECO:0000313" key="2">
    <source>
        <dbReference type="Ensembl" id="ENSACOP00000013161.1"/>
    </source>
</evidence>
<dbReference type="Proteomes" id="UP000694522">
    <property type="component" value="Unplaced"/>
</dbReference>
<organism evidence="2 3">
    <name type="scientific">Amazona collaria</name>
    <name type="common">yellow-billed parrot</name>
    <dbReference type="NCBI Taxonomy" id="241587"/>
    <lineage>
        <taxon>Eukaryota</taxon>
        <taxon>Metazoa</taxon>
        <taxon>Chordata</taxon>
        <taxon>Craniata</taxon>
        <taxon>Vertebrata</taxon>
        <taxon>Euteleostomi</taxon>
        <taxon>Archelosauria</taxon>
        <taxon>Archosauria</taxon>
        <taxon>Dinosauria</taxon>
        <taxon>Saurischia</taxon>
        <taxon>Theropoda</taxon>
        <taxon>Coelurosauria</taxon>
        <taxon>Aves</taxon>
        <taxon>Neognathae</taxon>
        <taxon>Neoaves</taxon>
        <taxon>Telluraves</taxon>
        <taxon>Australaves</taxon>
        <taxon>Psittaciformes</taxon>
        <taxon>Psittacidae</taxon>
        <taxon>Amazona</taxon>
    </lineage>
</organism>
<dbReference type="InterPro" id="IPR013106">
    <property type="entry name" value="Ig_V-set"/>
</dbReference>
<proteinExistence type="predicted"/>
<reference evidence="2" key="2">
    <citation type="submission" date="2025-09" db="UniProtKB">
        <authorList>
            <consortium name="Ensembl"/>
        </authorList>
    </citation>
    <scope>IDENTIFICATION</scope>
</reference>
<reference evidence="2" key="1">
    <citation type="submission" date="2025-08" db="UniProtKB">
        <authorList>
            <consortium name="Ensembl"/>
        </authorList>
    </citation>
    <scope>IDENTIFICATION</scope>
</reference>
<dbReference type="InterPro" id="IPR013783">
    <property type="entry name" value="Ig-like_fold"/>
</dbReference>
<dbReference type="InterPro" id="IPR007110">
    <property type="entry name" value="Ig-like_dom"/>
</dbReference>
<dbReference type="Ensembl" id="ENSACOT00000013624.1">
    <property type="protein sequence ID" value="ENSACOP00000013161.1"/>
    <property type="gene ID" value="ENSACOG00000009142.1"/>
</dbReference>
<protein>
    <recommendedName>
        <fullName evidence="1">Ig-like domain-containing protein</fullName>
    </recommendedName>
</protein>
<keyword evidence="3" id="KW-1185">Reference proteome</keyword>
<name>A0A8B9FUF4_9PSIT</name>
<dbReference type="Gene3D" id="2.60.40.10">
    <property type="entry name" value="Immunoglobulins"/>
    <property type="match status" value="1"/>
</dbReference>
<accession>A0A8B9FUF4</accession>
<dbReference type="AlphaFoldDB" id="A0A8B9FUF4"/>